<dbReference type="RefSeq" id="WP_203365675.1">
    <property type="nucleotide sequence ID" value="NZ_WSFT01000021.1"/>
</dbReference>
<evidence type="ECO:0000313" key="3">
    <source>
        <dbReference type="EMBL" id="MBS4537747.1"/>
    </source>
</evidence>
<dbReference type="AlphaFoldDB" id="A0A942UY44"/>
<evidence type="ECO:0000259" key="1">
    <source>
        <dbReference type="Pfam" id="PF01471"/>
    </source>
</evidence>
<dbReference type="Pfam" id="PF07486">
    <property type="entry name" value="Hydrolase_2"/>
    <property type="match status" value="1"/>
</dbReference>
<keyword evidence="4" id="KW-1185">Reference proteome</keyword>
<dbReference type="InterPro" id="IPR011105">
    <property type="entry name" value="Cell_wall_hydrolase_SleB"/>
</dbReference>
<reference evidence="3" key="1">
    <citation type="submission" date="2019-12" db="EMBL/GenBank/DDBJ databases">
        <title>Clostridiaceae gen. nov. sp. nov., isolated from sediment in Xinjiang, China.</title>
        <authorList>
            <person name="Zhang R."/>
        </authorList>
    </citation>
    <scope>NUCLEOTIDE SEQUENCE</scope>
    <source>
        <strain evidence="3">D2Q-11</strain>
    </source>
</reference>
<sequence>MKKFNIAISIIAILLLLTILTTNAFAENYNLLNIGSRGSEVVNLQKALNEQGYNSGVIDGIYGYNTRSAVTNFQKSNSLVVDGIAGPNTQSKLYSSNKELLKYGMRGSQITKLQKALNNKGFSVGAIDGIFGYRTKTSVINFQKANSLLIDGIAGPETQSKLYSSQSVNSTSIAESNYSSNDVYWLSRIIHAESNGEPYKGKVAVGNVIVNRVDSKDFPNTIKGVIFEDYKGIHQFSPVASGTIYNEPSPQSVQAAKEALNNSNPVGDSTYFFNPDKASSTWIENNKTYVARIGDHVFYK</sequence>
<dbReference type="InterPro" id="IPR036366">
    <property type="entry name" value="PGBDSf"/>
</dbReference>
<organism evidence="3 4">
    <name type="scientific">Anaeromonas frigoriresistens</name>
    <dbReference type="NCBI Taxonomy" id="2683708"/>
    <lineage>
        <taxon>Bacteria</taxon>
        <taxon>Bacillati</taxon>
        <taxon>Bacillota</taxon>
        <taxon>Tissierellia</taxon>
        <taxon>Tissierellales</taxon>
        <taxon>Thermohalobacteraceae</taxon>
        <taxon>Anaeromonas</taxon>
    </lineage>
</organism>
<gene>
    <name evidence="3" type="ORF">GOQ27_04695</name>
</gene>
<dbReference type="InterPro" id="IPR036365">
    <property type="entry name" value="PGBD-like_sf"/>
</dbReference>
<accession>A0A942UY44</accession>
<dbReference type="EMBL" id="WSFT01000021">
    <property type="protein sequence ID" value="MBS4537747.1"/>
    <property type="molecule type" value="Genomic_DNA"/>
</dbReference>
<dbReference type="InterPro" id="IPR002477">
    <property type="entry name" value="Peptidoglycan-bd-like"/>
</dbReference>
<comment type="caution">
    <text evidence="3">The sequence shown here is derived from an EMBL/GenBank/DDBJ whole genome shotgun (WGS) entry which is preliminary data.</text>
</comment>
<dbReference type="Gene3D" id="6.20.240.60">
    <property type="match status" value="1"/>
</dbReference>
<evidence type="ECO:0000259" key="2">
    <source>
        <dbReference type="Pfam" id="PF07486"/>
    </source>
</evidence>
<dbReference type="GO" id="GO:0016787">
    <property type="term" value="F:hydrolase activity"/>
    <property type="evidence" value="ECO:0007669"/>
    <property type="project" value="InterPro"/>
</dbReference>
<feature type="domain" description="Peptidoglycan binding-like" evidence="1">
    <location>
        <begin position="37"/>
        <end position="93"/>
    </location>
</feature>
<dbReference type="InterPro" id="IPR042047">
    <property type="entry name" value="SleB_dom1"/>
</dbReference>
<evidence type="ECO:0000313" key="4">
    <source>
        <dbReference type="Proteomes" id="UP000724672"/>
    </source>
</evidence>
<name>A0A942UY44_9FIRM</name>
<proteinExistence type="predicted"/>
<feature type="domain" description="Cell wall hydrolase SleB" evidence="2">
    <location>
        <begin position="196"/>
        <end position="299"/>
    </location>
</feature>
<dbReference type="Pfam" id="PF01471">
    <property type="entry name" value="PG_binding_1"/>
    <property type="match status" value="2"/>
</dbReference>
<protein>
    <submittedName>
        <fullName evidence="3">Peptidoglycan-binding protein</fullName>
    </submittedName>
</protein>
<dbReference type="Gene3D" id="1.10.101.10">
    <property type="entry name" value="PGBD-like superfamily/PGBD"/>
    <property type="match status" value="2"/>
</dbReference>
<dbReference type="Gene3D" id="1.10.10.2520">
    <property type="entry name" value="Cell wall hydrolase SleB, domain 1"/>
    <property type="match status" value="1"/>
</dbReference>
<dbReference type="SUPFAM" id="SSF47090">
    <property type="entry name" value="PGBD-like"/>
    <property type="match status" value="2"/>
</dbReference>
<dbReference type="Proteomes" id="UP000724672">
    <property type="component" value="Unassembled WGS sequence"/>
</dbReference>
<feature type="domain" description="Peptidoglycan binding-like" evidence="1">
    <location>
        <begin position="106"/>
        <end position="162"/>
    </location>
</feature>